<evidence type="ECO:0000313" key="1">
    <source>
        <dbReference type="EMBL" id="RKL69207.1"/>
    </source>
</evidence>
<proteinExistence type="predicted"/>
<dbReference type="Pfam" id="PF06908">
    <property type="entry name" value="YpsA"/>
    <property type="match status" value="1"/>
</dbReference>
<dbReference type="AlphaFoldDB" id="A0A3A9K9L8"/>
<keyword evidence="2" id="KW-1185">Reference proteome</keyword>
<evidence type="ECO:0000313" key="2">
    <source>
        <dbReference type="Proteomes" id="UP000281498"/>
    </source>
</evidence>
<dbReference type="PIRSF" id="PIRSF021290">
    <property type="entry name" value="DUF1273"/>
    <property type="match status" value="1"/>
</dbReference>
<organism evidence="1 2">
    <name type="scientific">Salipaludibacillus neizhouensis</name>
    <dbReference type="NCBI Taxonomy" id="885475"/>
    <lineage>
        <taxon>Bacteria</taxon>
        <taxon>Bacillati</taxon>
        <taxon>Bacillota</taxon>
        <taxon>Bacilli</taxon>
        <taxon>Bacillales</taxon>
        <taxon>Bacillaceae</taxon>
    </lineage>
</organism>
<dbReference type="OrthoDB" id="2301957at2"/>
<dbReference type="Gene3D" id="3.40.50.450">
    <property type="match status" value="1"/>
</dbReference>
<dbReference type="SUPFAM" id="SSF102405">
    <property type="entry name" value="MCP/YpsA-like"/>
    <property type="match status" value="1"/>
</dbReference>
<sequence length="186" mass="21942">MLYNVLAVTGYKPHELGIFNEKHEQLSYLKKAILKKIRHLKEEFDIKWVITSGQPGVELWAAEATTILKESYPDLQLSTLAPFHNQEERFSEPIKKLYSTIWEQSDYKDYITKRPYDNPAQLRLKNQFIIDKSDALLVLYDEETEGTPKFYLSYALKKHETESYPIFYLTPDDIEELVRDELDNES</sequence>
<protein>
    <submittedName>
        <fullName evidence="1">Uncharacterized protein</fullName>
    </submittedName>
</protein>
<gene>
    <name evidence="1" type="ORF">CR203_04015</name>
</gene>
<dbReference type="RefSeq" id="WP_110936154.1">
    <property type="nucleotide sequence ID" value="NZ_KZ614146.1"/>
</dbReference>
<name>A0A3A9K9L8_9BACI</name>
<dbReference type="EMBL" id="PDOE01000001">
    <property type="protein sequence ID" value="RKL69207.1"/>
    <property type="molecule type" value="Genomic_DNA"/>
</dbReference>
<dbReference type="InterPro" id="IPR010697">
    <property type="entry name" value="YspA"/>
</dbReference>
<dbReference type="Proteomes" id="UP000281498">
    <property type="component" value="Unassembled WGS sequence"/>
</dbReference>
<dbReference type="PANTHER" id="PTHR38440:SF1">
    <property type="entry name" value="UPF0398 PROTEIN SPR0331"/>
    <property type="match status" value="1"/>
</dbReference>
<dbReference type="NCBIfam" id="NF010181">
    <property type="entry name" value="PRK13660.1"/>
    <property type="match status" value="1"/>
</dbReference>
<accession>A0A3A9K9L8</accession>
<comment type="caution">
    <text evidence="1">The sequence shown here is derived from an EMBL/GenBank/DDBJ whole genome shotgun (WGS) entry which is preliminary data.</text>
</comment>
<reference evidence="1 2" key="1">
    <citation type="submission" date="2017-10" db="EMBL/GenBank/DDBJ databases">
        <title>Bacillus sp. nov., a halophilic bacterium isolated from a Keqin Lake.</title>
        <authorList>
            <person name="Wang H."/>
        </authorList>
    </citation>
    <scope>NUCLEOTIDE SEQUENCE [LARGE SCALE GENOMIC DNA]</scope>
    <source>
        <strain evidence="1 2">KCTC 13187</strain>
    </source>
</reference>
<dbReference type="PANTHER" id="PTHR38440">
    <property type="entry name" value="UPF0398 PROTEIN YPSA"/>
    <property type="match status" value="1"/>
</dbReference>